<feature type="compositionally biased region" description="Acidic residues" evidence="1">
    <location>
        <begin position="442"/>
        <end position="453"/>
    </location>
</feature>
<dbReference type="InterPro" id="IPR038610">
    <property type="entry name" value="FliK-like_C_sf"/>
</dbReference>
<evidence type="ECO:0000256" key="1">
    <source>
        <dbReference type="SAM" id="MobiDB-lite"/>
    </source>
</evidence>
<dbReference type="Proteomes" id="UP000262969">
    <property type="component" value="Unassembled WGS sequence"/>
</dbReference>
<dbReference type="CDD" id="cd17470">
    <property type="entry name" value="T3SS_Flik_C"/>
    <property type="match status" value="1"/>
</dbReference>
<gene>
    <name evidence="3" type="ORF">DHW61_13245</name>
</gene>
<feature type="compositionally biased region" description="Basic and acidic residues" evidence="1">
    <location>
        <begin position="56"/>
        <end position="76"/>
    </location>
</feature>
<comment type="caution">
    <text evidence="3">The sequence shown here is derived from an EMBL/GenBank/DDBJ whole genome shotgun (WGS) entry which is preliminary data.</text>
</comment>
<feature type="compositionally biased region" description="Acidic residues" evidence="1">
    <location>
        <begin position="226"/>
        <end position="236"/>
    </location>
</feature>
<evidence type="ECO:0000259" key="2">
    <source>
        <dbReference type="Pfam" id="PF02120"/>
    </source>
</evidence>
<feature type="compositionally biased region" description="Polar residues" evidence="1">
    <location>
        <begin position="94"/>
        <end position="107"/>
    </location>
</feature>
<feature type="domain" description="Flagellar hook-length control protein-like C-terminal" evidence="2">
    <location>
        <begin position="332"/>
        <end position="411"/>
    </location>
</feature>
<dbReference type="AlphaFoldDB" id="A0A3D2X881"/>
<dbReference type="InterPro" id="IPR021136">
    <property type="entry name" value="Flagellar_hook_control-like_C"/>
</dbReference>
<name>A0A3D2X881_9FIRM</name>
<reference evidence="3 4" key="1">
    <citation type="journal article" date="2018" name="Nat. Biotechnol.">
        <title>A standardized bacterial taxonomy based on genome phylogeny substantially revises the tree of life.</title>
        <authorList>
            <person name="Parks D.H."/>
            <person name="Chuvochina M."/>
            <person name="Waite D.W."/>
            <person name="Rinke C."/>
            <person name="Skarshewski A."/>
            <person name="Chaumeil P.A."/>
            <person name="Hugenholtz P."/>
        </authorList>
    </citation>
    <scope>NUCLEOTIDE SEQUENCE [LARGE SCALE GENOMIC DNA]</scope>
    <source>
        <strain evidence="3">UBA11728</strain>
    </source>
</reference>
<dbReference type="Pfam" id="PF02120">
    <property type="entry name" value="Flg_hook"/>
    <property type="match status" value="1"/>
</dbReference>
<sequence>MQMQSVMLGGVDTANLLSSIAMESKTTNSPKTMSFDKMLQGSTEVKPKSEPVNTLKQDKMKDSSTKVSKDNAKIVSKDNTTVANRETAKIPVANENSISDTDSVSSQTEKHDLTSQTDSITKAVEEVKETILKTLSITEEELTEFMSILGISMLDLLNPESLKQLTLVSAGTDDITILLTDENLNQSLNQLLESLDQIMEQCGIKQEDVLTLQNMEKEFASLMNQSEDDMDSEEPVEGVGNNNIKVQEQREDADTKEEASVNFEFTAVKQSEDGSTKQSTDSHKKDQTPDNQITQGEQFLNQLTQTVTTRTDFSDELTTIRELRDITNQIVEQIKVVIKPSQTSMDMMLNPEHLGRVQLNISSKEGVLTASFITQNQIAKEAIESQMQVLKENLEAQGLKVEEIEVTIANFSFQQSSQMDGENKNSEQGKAKSNKTLRLDSLEDIPVEEEENENLNVLSGSNFDTSA</sequence>
<evidence type="ECO:0000313" key="3">
    <source>
        <dbReference type="EMBL" id="HCL03349.1"/>
    </source>
</evidence>
<proteinExistence type="predicted"/>
<evidence type="ECO:0000313" key="4">
    <source>
        <dbReference type="Proteomes" id="UP000262969"/>
    </source>
</evidence>
<feature type="region of interest" description="Disordered" evidence="1">
    <location>
        <begin position="224"/>
        <end position="292"/>
    </location>
</feature>
<feature type="compositionally biased region" description="Basic and acidic residues" evidence="1">
    <location>
        <begin position="421"/>
        <end position="430"/>
    </location>
</feature>
<accession>A0A3D2X881</accession>
<feature type="region of interest" description="Disordered" evidence="1">
    <location>
        <begin position="41"/>
        <end position="118"/>
    </location>
</feature>
<protein>
    <recommendedName>
        <fullName evidence="2">Flagellar hook-length control protein-like C-terminal domain-containing protein</fullName>
    </recommendedName>
</protein>
<organism evidence="3 4">
    <name type="scientific">Lachnoclostridium phytofermentans</name>
    <dbReference type="NCBI Taxonomy" id="66219"/>
    <lineage>
        <taxon>Bacteria</taxon>
        <taxon>Bacillati</taxon>
        <taxon>Bacillota</taxon>
        <taxon>Clostridia</taxon>
        <taxon>Lachnospirales</taxon>
        <taxon>Lachnospiraceae</taxon>
    </lineage>
</organism>
<feature type="compositionally biased region" description="Basic and acidic residues" evidence="1">
    <location>
        <begin position="247"/>
        <end position="259"/>
    </location>
</feature>
<feature type="region of interest" description="Disordered" evidence="1">
    <location>
        <begin position="416"/>
        <end position="467"/>
    </location>
</feature>
<dbReference type="EMBL" id="DPVV01000444">
    <property type="protein sequence ID" value="HCL03349.1"/>
    <property type="molecule type" value="Genomic_DNA"/>
</dbReference>
<dbReference type="Gene3D" id="3.30.750.140">
    <property type="match status" value="1"/>
</dbReference>
<feature type="compositionally biased region" description="Basic and acidic residues" evidence="1">
    <location>
        <begin position="270"/>
        <end position="288"/>
    </location>
</feature>